<evidence type="ECO:0000313" key="7">
    <source>
        <dbReference type="Proteomes" id="UP000509414"/>
    </source>
</evidence>
<feature type="domain" description="Type II/III secretion system secretin-like" evidence="5">
    <location>
        <begin position="235"/>
        <end position="390"/>
    </location>
</feature>
<keyword evidence="3" id="KW-0472">Membrane</keyword>
<proteinExistence type="inferred from homology"/>
<dbReference type="EMBL" id="CP049075">
    <property type="protein sequence ID" value="QLI05704.1"/>
    <property type="molecule type" value="Genomic_DNA"/>
</dbReference>
<keyword evidence="2" id="KW-0732">Signal</keyword>
<gene>
    <name evidence="6" type="ORF">CINF_1217</name>
</gene>
<organism evidence="6 7">
    <name type="scientific">Candidatus Campylobacter infans</name>
    <dbReference type="NCBI Taxonomy" id="2561898"/>
    <lineage>
        <taxon>Bacteria</taxon>
        <taxon>Pseudomonadati</taxon>
        <taxon>Campylobacterota</taxon>
        <taxon>Epsilonproteobacteria</taxon>
        <taxon>Campylobacterales</taxon>
        <taxon>Campylobacteraceae</taxon>
        <taxon>Campylobacter</taxon>
    </lineage>
</organism>
<dbReference type="InterPro" id="IPR050810">
    <property type="entry name" value="Bact_Secretion_Sys_Channel"/>
</dbReference>
<reference evidence="6 7" key="1">
    <citation type="submission" date="2020-02" db="EMBL/GenBank/DDBJ databases">
        <title>Complete genome sequence of the novel Campylobacter species Candidatus Campylobacter infans.</title>
        <authorList>
            <person name="Duim B."/>
            <person name="Zomer A."/>
            <person name="van der Graaf L."/>
            <person name="Wagenaar J."/>
        </authorList>
    </citation>
    <scope>NUCLEOTIDE SEQUENCE [LARGE SCALE GENOMIC DNA]</scope>
    <source>
        <strain evidence="6 7">19S00001</strain>
    </source>
</reference>
<dbReference type="InterPro" id="IPR004846">
    <property type="entry name" value="T2SS/T3SS_dom"/>
</dbReference>
<evidence type="ECO:0000256" key="4">
    <source>
        <dbReference type="RuleBase" id="RU004003"/>
    </source>
</evidence>
<evidence type="ECO:0000256" key="1">
    <source>
        <dbReference type="ARBA" id="ARBA00004370"/>
    </source>
</evidence>
<dbReference type="Proteomes" id="UP000509414">
    <property type="component" value="Chromosome"/>
</dbReference>
<comment type="similarity">
    <text evidence="4">Belongs to the bacterial secretin family.</text>
</comment>
<dbReference type="Pfam" id="PF00263">
    <property type="entry name" value="Secretin"/>
    <property type="match status" value="1"/>
</dbReference>
<protein>
    <submittedName>
        <fullName evidence="6">Type II secretion system protein D</fullName>
    </submittedName>
</protein>
<keyword evidence="7" id="KW-1185">Reference proteome</keyword>
<dbReference type="PANTHER" id="PTHR30332:SF24">
    <property type="entry name" value="SECRETIN GSPD-RELATED"/>
    <property type="match status" value="1"/>
</dbReference>
<dbReference type="GO" id="GO:0016020">
    <property type="term" value="C:membrane"/>
    <property type="evidence" value="ECO:0007669"/>
    <property type="project" value="UniProtKB-SubCell"/>
</dbReference>
<evidence type="ECO:0000256" key="3">
    <source>
        <dbReference type="ARBA" id="ARBA00023136"/>
    </source>
</evidence>
<evidence type="ECO:0000256" key="2">
    <source>
        <dbReference type="ARBA" id="ARBA00022729"/>
    </source>
</evidence>
<comment type="subcellular location">
    <subcellularLocation>
        <location evidence="1">Membrane</location>
    </subcellularLocation>
</comment>
<dbReference type="GO" id="GO:0009306">
    <property type="term" value="P:protein secretion"/>
    <property type="evidence" value="ECO:0007669"/>
    <property type="project" value="InterPro"/>
</dbReference>
<evidence type="ECO:0000259" key="5">
    <source>
        <dbReference type="Pfam" id="PF00263"/>
    </source>
</evidence>
<accession>A0A7H9CN91</accession>
<dbReference type="PANTHER" id="PTHR30332">
    <property type="entry name" value="PROBABLE GENERAL SECRETION PATHWAY PROTEIN D"/>
    <property type="match status" value="1"/>
</dbReference>
<dbReference type="AlphaFoldDB" id="A0A7H9CN91"/>
<dbReference type="KEGG" id="cinf:CINF_1217"/>
<dbReference type="RefSeq" id="WP_179974883.1">
    <property type="nucleotide sequence ID" value="NZ_CP049075.1"/>
</dbReference>
<name>A0A7H9CN91_9BACT</name>
<evidence type="ECO:0000313" key="6">
    <source>
        <dbReference type="EMBL" id="QLI05704.1"/>
    </source>
</evidence>
<dbReference type="GO" id="GO:0015627">
    <property type="term" value="C:type II protein secretion system complex"/>
    <property type="evidence" value="ECO:0007669"/>
    <property type="project" value="TreeGrafter"/>
</dbReference>
<sequence length="393" mass="44593">MKKILIIAFLLALVLKAQIVKSNLLQFADLASVENKTQILISGSIVPDDYIFFTSSKNPKISLSLFKKMVELQGLRFLKLDDFYFIDNLTDNQKNAVNNESLENSSINENLYYIKLSGNSFDELNSILSLYEKNATYISQDNSAVFKASEKQFSEIISYLPNFDTKEKEQVSFKITILETETNVLKERGTEINSLLELSEHKDFKLFFNMLTVPYTQSSNVIKKSNEFYGVLQFLDKNDITKIKASLFLVAKNNIQVNFSSVKNLPFLSNTSTYTQSAVQTQNTYEYRDVGLKLTLKPVIVGDMIDVDLNLIYENLLSTGDSLTPKTSKKELKSNYRLKKGEIIVLSGINQSTNIDVKKGIPILKDIPILQYIFSTKNKELSESILSISIEVL</sequence>